<evidence type="ECO:0000313" key="3">
    <source>
        <dbReference type="EMBL" id="GAA4450929.1"/>
    </source>
</evidence>
<evidence type="ECO:0000313" key="4">
    <source>
        <dbReference type="Proteomes" id="UP001501410"/>
    </source>
</evidence>
<dbReference type="NCBIfam" id="TIGR00566">
    <property type="entry name" value="trpG_papA"/>
    <property type="match status" value="1"/>
</dbReference>
<dbReference type="PROSITE" id="PS51273">
    <property type="entry name" value="GATASE_TYPE_1"/>
    <property type="match status" value="1"/>
</dbReference>
<dbReference type="InterPro" id="IPR006221">
    <property type="entry name" value="TrpG/PapA_dom"/>
</dbReference>
<protein>
    <submittedName>
        <fullName evidence="3">Aminodeoxychorismate/anthranilate synthase component II</fullName>
    </submittedName>
</protein>
<dbReference type="Pfam" id="PF00117">
    <property type="entry name" value="GATase"/>
    <property type="match status" value="1"/>
</dbReference>
<dbReference type="SUPFAM" id="SSF52317">
    <property type="entry name" value="Class I glutamine amidotransferase-like"/>
    <property type="match status" value="1"/>
</dbReference>
<dbReference type="CDD" id="cd01743">
    <property type="entry name" value="GATase1_Anthranilate_Synthase"/>
    <property type="match status" value="1"/>
</dbReference>
<dbReference type="PANTHER" id="PTHR43418">
    <property type="entry name" value="MULTIFUNCTIONAL TRYPTOPHAN BIOSYNTHESIS PROTEIN-RELATED"/>
    <property type="match status" value="1"/>
</dbReference>
<keyword evidence="4" id="KW-1185">Reference proteome</keyword>
<feature type="domain" description="Glutamine amidotransferase" evidence="2">
    <location>
        <begin position="4"/>
        <end position="184"/>
    </location>
</feature>
<evidence type="ECO:0000256" key="1">
    <source>
        <dbReference type="ARBA" id="ARBA00022962"/>
    </source>
</evidence>
<comment type="caution">
    <text evidence="3">The sequence shown here is derived from an EMBL/GenBank/DDBJ whole genome shotgun (WGS) entry which is preliminary data.</text>
</comment>
<dbReference type="InterPro" id="IPR017926">
    <property type="entry name" value="GATASE"/>
</dbReference>
<dbReference type="InterPro" id="IPR050472">
    <property type="entry name" value="Anth_synth/Amidotransfase"/>
</dbReference>
<name>A0ABP8MKD7_9BACT</name>
<reference evidence="4" key="1">
    <citation type="journal article" date="2019" name="Int. J. Syst. Evol. Microbiol.">
        <title>The Global Catalogue of Microorganisms (GCM) 10K type strain sequencing project: providing services to taxonomists for standard genome sequencing and annotation.</title>
        <authorList>
            <consortium name="The Broad Institute Genomics Platform"/>
            <consortium name="The Broad Institute Genome Sequencing Center for Infectious Disease"/>
            <person name="Wu L."/>
            <person name="Ma J."/>
        </authorList>
    </citation>
    <scope>NUCLEOTIDE SEQUENCE [LARGE SCALE GENOMIC DNA]</scope>
    <source>
        <strain evidence="4">JCM 31921</strain>
    </source>
</reference>
<keyword evidence="1" id="KW-0315">Glutamine amidotransferase</keyword>
<dbReference type="RefSeq" id="WP_344822867.1">
    <property type="nucleotide sequence ID" value="NZ_BAABEZ010000004.1"/>
</dbReference>
<gene>
    <name evidence="3" type="primary">pabA</name>
    <name evidence="3" type="ORF">GCM10023092_07680</name>
</gene>
<proteinExistence type="predicted"/>
<dbReference type="InterPro" id="IPR029062">
    <property type="entry name" value="Class_I_gatase-like"/>
</dbReference>
<evidence type="ECO:0000259" key="2">
    <source>
        <dbReference type="Pfam" id="PF00117"/>
    </source>
</evidence>
<dbReference type="Proteomes" id="UP001501410">
    <property type="component" value="Unassembled WGS sequence"/>
</dbReference>
<dbReference type="PRINTS" id="PR00097">
    <property type="entry name" value="ANTSNTHASEII"/>
</dbReference>
<dbReference type="PRINTS" id="PR00096">
    <property type="entry name" value="GATASE"/>
</dbReference>
<sequence>MWALIDNYDSFTYILHDYLLQTGRECRVFRNDAVTVSELDRMGITRLIISPGPETPLQAGISMEAIEYFQERIPILGICLGHQAIGMLFGGQLLHNPEPVHGKTSTVVHQGHPVFNNIRNPFPVMRYHSLCIKLDEESELQSIAQTAEDGMLMALAHRRLKMIGLQFHPESIGTPDGLQLLKNWAGLWPEKRFALL</sequence>
<dbReference type="EMBL" id="BAABEZ010000004">
    <property type="protein sequence ID" value="GAA4450929.1"/>
    <property type="molecule type" value="Genomic_DNA"/>
</dbReference>
<dbReference type="PANTHER" id="PTHR43418:SF4">
    <property type="entry name" value="MULTIFUNCTIONAL TRYPTOPHAN BIOSYNTHESIS PROTEIN"/>
    <property type="match status" value="1"/>
</dbReference>
<accession>A0ABP8MKD7</accession>
<organism evidence="3 4">
    <name type="scientific">Rurimicrobium arvi</name>
    <dbReference type="NCBI Taxonomy" id="2049916"/>
    <lineage>
        <taxon>Bacteria</taxon>
        <taxon>Pseudomonadati</taxon>
        <taxon>Bacteroidota</taxon>
        <taxon>Chitinophagia</taxon>
        <taxon>Chitinophagales</taxon>
        <taxon>Chitinophagaceae</taxon>
        <taxon>Rurimicrobium</taxon>
    </lineage>
</organism>
<dbReference type="Gene3D" id="3.40.50.880">
    <property type="match status" value="1"/>
</dbReference>